<evidence type="ECO:0000259" key="2">
    <source>
        <dbReference type="Pfam" id="PF05699"/>
    </source>
</evidence>
<protein>
    <recommendedName>
        <fullName evidence="6">TTF-type domain-containing protein</fullName>
    </recommendedName>
</protein>
<evidence type="ECO:0000313" key="5">
    <source>
        <dbReference type="Proteomes" id="UP000475862"/>
    </source>
</evidence>
<dbReference type="Pfam" id="PF05699">
    <property type="entry name" value="Dimer_Tnp_hAT"/>
    <property type="match status" value="1"/>
</dbReference>
<dbReference type="Proteomes" id="UP000475862">
    <property type="component" value="Unassembled WGS sequence"/>
</dbReference>
<keyword evidence="5" id="KW-1185">Reference proteome</keyword>
<name>A0A6G0ST08_APHGL</name>
<feature type="domain" description="DUF4371" evidence="3">
    <location>
        <begin position="219"/>
        <end position="392"/>
    </location>
</feature>
<proteinExistence type="predicted"/>
<feature type="region of interest" description="Disordered" evidence="1">
    <location>
        <begin position="19"/>
        <end position="58"/>
    </location>
</feature>
<dbReference type="InterPro" id="IPR008906">
    <property type="entry name" value="HATC_C_dom"/>
</dbReference>
<evidence type="ECO:0000313" key="4">
    <source>
        <dbReference type="EMBL" id="KAE9521493.1"/>
    </source>
</evidence>
<reference evidence="4 5" key="1">
    <citation type="submission" date="2019-08" db="EMBL/GenBank/DDBJ databases">
        <title>The genome of the soybean aphid Biotype 1, its phylome, world population structure and adaptation to the North American continent.</title>
        <authorList>
            <person name="Giordano R."/>
            <person name="Donthu R.K."/>
            <person name="Hernandez A.G."/>
            <person name="Wright C.L."/>
            <person name="Zimin A.V."/>
        </authorList>
    </citation>
    <scope>NUCLEOTIDE SEQUENCE [LARGE SCALE GENOMIC DNA]</scope>
    <source>
        <tissue evidence="4">Whole aphids</tissue>
    </source>
</reference>
<organism evidence="4 5">
    <name type="scientific">Aphis glycines</name>
    <name type="common">Soybean aphid</name>
    <dbReference type="NCBI Taxonomy" id="307491"/>
    <lineage>
        <taxon>Eukaryota</taxon>
        <taxon>Metazoa</taxon>
        <taxon>Ecdysozoa</taxon>
        <taxon>Arthropoda</taxon>
        <taxon>Hexapoda</taxon>
        <taxon>Insecta</taxon>
        <taxon>Pterygota</taxon>
        <taxon>Neoptera</taxon>
        <taxon>Paraneoptera</taxon>
        <taxon>Hemiptera</taxon>
        <taxon>Sternorrhyncha</taxon>
        <taxon>Aphidomorpha</taxon>
        <taxon>Aphidoidea</taxon>
        <taxon>Aphididae</taxon>
        <taxon>Aphidini</taxon>
        <taxon>Aphis</taxon>
        <taxon>Aphis</taxon>
    </lineage>
</organism>
<evidence type="ECO:0008006" key="6">
    <source>
        <dbReference type="Google" id="ProtNLM"/>
    </source>
</evidence>
<dbReference type="PANTHER" id="PTHR46289">
    <property type="entry name" value="52 KDA REPRESSOR OF THE INHIBITOR OF THE PROTEIN KINASE-LIKE PROTEIN-RELATED"/>
    <property type="match status" value="1"/>
</dbReference>
<comment type="caution">
    <text evidence="4">The sequence shown here is derived from an EMBL/GenBank/DDBJ whole genome shotgun (WGS) entry which is preliminary data.</text>
</comment>
<accession>A0A6G0ST08</accession>
<evidence type="ECO:0000259" key="3">
    <source>
        <dbReference type="Pfam" id="PF14291"/>
    </source>
</evidence>
<evidence type="ECO:0000256" key="1">
    <source>
        <dbReference type="SAM" id="MobiDB-lite"/>
    </source>
</evidence>
<dbReference type="PANTHER" id="PTHR46289:SF14">
    <property type="entry name" value="DUF4371 DOMAIN-CONTAINING PROTEIN"/>
    <property type="match status" value="1"/>
</dbReference>
<dbReference type="InterPro" id="IPR025398">
    <property type="entry name" value="DUF4371"/>
</dbReference>
<dbReference type="InterPro" id="IPR052958">
    <property type="entry name" value="IFN-induced_PKR_regulator"/>
</dbReference>
<dbReference type="GO" id="GO:0046983">
    <property type="term" value="F:protein dimerization activity"/>
    <property type="evidence" value="ECO:0007669"/>
    <property type="project" value="InterPro"/>
</dbReference>
<dbReference type="EMBL" id="VYZN01002784">
    <property type="protein sequence ID" value="KAE9521493.1"/>
    <property type="molecule type" value="Genomic_DNA"/>
</dbReference>
<dbReference type="SUPFAM" id="SSF53098">
    <property type="entry name" value="Ribonuclease H-like"/>
    <property type="match status" value="1"/>
</dbReference>
<dbReference type="OrthoDB" id="6604423at2759"/>
<dbReference type="InterPro" id="IPR012337">
    <property type="entry name" value="RNaseH-like_sf"/>
</dbReference>
<feature type="domain" description="HAT C-terminal dimerisation" evidence="2">
    <location>
        <begin position="686"/>
        <end position="759"/>
    </location>
</feature>
<dbReference type="Pfam" id="PF14291">
    <property type="entry name" value="DUF4371"/>
    <property type="match status" value="1"/>
</dbReference>
<gene>
    <name evidence="4" type="ORF">AGLY_018092</name>
</gene>
<sequence>MNEDKTNKRKNTILSFFVKKPKANKVNEDENKPNEPSAHNESIELTSIEDSDGRGLPSQVPIHIEEPLNIQQYHKNGVGLLIQRNSISDEDKHLILTNMWVPPSNYKFPISEKNKKRGLRFQYKWLTEYNWLSYSELKDGAFCKHCVIFAKTGGINSQPLGQLVIKSLNEWKNAKEVVVIRTYCMLFYLYAYGELSIIDRLDSERTKKIKSNRNRLVPIIDCVILCGRQELALRGHNDSGSIYDCDNINQGNFRAILKYRADGDDYLKSILQKEGRNKFICPQIQNAIISVCGDVILKKIVNQVNDSKCFTVLADETTDISVVEQLALCVRYVDKNKNLNEDFLKFIPVQSLTGKNLADSILNGLMSCGVDCNYLYGQGYDGASNMAGHMQGVQAHVRAIYPKALYIHCAAHSLNLAVSTASNIKPIRNGLGIIEKLYVFFNTPKRNNILLSCIENSDTDIKVKTLKRLCATRWVQRYDAVHDFVELFEFVLEALETISKWNDSSGSTTDANLLLKAIDFEFIVSVYVVKLLFSFGLPLSKQLQKERIDLKEAVDLTKDIVSELKSMRSECDNEFNKIFLQAKAMAVKIDIELTIKRLNKRQTNRANPLSDQKMDAETYYKITVFIPYVDYFITELENRFLAHSDNFKCRFESLFSSNTILTEVEETSFMKFVEFYQPDVENLDILLVELKLWRRKLSRSSNNVPKSAIQALIECDANIFPNIFIIIKILCTLPVSTTTPERMFSSLKRIKTYLRNTMTESMTVISLFVNLVENENDIHVIPNSSEKYISFSKTIQDKFNIKFIDTFRFMSESLSLLADTLSEDKTRFRETLKIFSLSTLNLVTRKGVFSYEYIDHPNKLNETCLSPKQFFYNSLKDEDISDEDYAHAHKIWKKFNIKTLGEYSDLYLATDVCFRNEI</sequence>
<dbReference type="AlphaFoldDB" id="A0A6G0ST08"/>